<dbReference type="GO" id="GO:0006783">
    <property type="term" value="P:heme biosynthetic process"/>
    <property type="evidence" value="ECO:0007669"/>
    <property type="project" value="TreeGrafter"/>
</dbReference>
<evidence type="ECO:0000313" key="3">
    <source>
        <dbReference type="Proteomes" id="UP001239445"/>
    </source>
</evidence>
<comment type="caution">
    <text evidence="2">The sequence shown here is derived from an EMBL/GenBank/DDBJ whole genome shotgun (WGS) entry which is preliminary data.</text>
</comment>
<dbReference type="AlphaFoldDB" id="A0AAJ0BHW0"/>
<reference evidence="2" key="1">
    <citation type="submission" date="2023-06" db="EMBL/GenBank/DDBJ databases">
        <title>Genome-scale phylogeny and comparative genomics of the fungal order Sordariales.</title>
        <authorList>
            <consortium name="Lawrence Berkeley National Laboratory"/>
            <person name="Hensen N."/>
            <person name="Bonometti L."/>
            <person name="Westerberg I."/>
            <person name="Brannstrom I.O."/>
            <person name="Guillou S."/>
            <person name="Cros-Aarteil S."/>
            <person name="Calhoun S."/>
            <person name="Haridas S."/>
            <person name="Kuo A."/>
            <person name="Mondo S."/>
            <person name="Pangilinan J."/>
            <person name="Riley R."/>
            <person name="Labutti K."/>
            <person name="Andreopoulos B."/>
            <person name="Lipzen A."/>
            <person name="Chen C."/>
            <person name="Yanf M."/>
            <person name="Daum C."/>
            <person name="Ng V."/>
            <person name="Clum A."/>
            <person name="Steindorff A."/>
            <person name="Ohm R."/>
            <person name="Martin F."/>
            <person name="Silar P."/>
            <person name="Natvig D."/>
            <person name="Lalanne C."/>
            <person name="Gautier V."/>
            <person name="Ament-Velasquez S.L."/>
            <person name="Kruys A."/>
            <person name="Hutchinson M.I."/>
            <person name="Powell A.J."/>
            <person name="Barry K."/>
            <person name="Miller A.N."/>
            <person name="Grigoriev I.V."/>
            <person name="Debuchy R."/>
            <person name="Gladieux P."/>
            <person name="Thoren M.H."/>
            <person name="Johannesson H."/>
        </authorList>
    </citation>
    <scope>NUCLEOTIDE SEQUENCE</scope>
    <source>
        <strain evidence="2">PSN4</strain>
    </source>
</reference>
<dbReference type="InterPro" id="IPR026816">
    <property type="entry name" value="Flavodoxin_dom"/>
</dbReference>
<evidence type="ECO:0000313" key="2">
    <source>
        <dbReference type="EMBL" id="KAK1758588.1"/>
    </source>
</evidence>
<dbReference type="InterPro" id="IPR052200">
    <property type="entry name" value="Protoporphyrinogen_IX_DH"/>
</dbReference>
<dbReference type="PANTHER" id="PTHR38030:SF2">
    <property type="entry name" value="PROTOPORPHYRINOGEN IX DEHYDROGENASE [QUINONE]"/>
    <property type="match status" value="1"/>
</dbReference>
<dbReference type="Pfam" id="PF12724">
    <property type="entry name" value="Flavodoxin_5"/>
    <property type="match status" value="1"/>
</dbReference>
<feature type="domain" description="Flavodoxin" evidence="1">
    <location>
        <begin position="4"/>
        <end position="140"/>
    </location>
</feature>
<dbReference type="GO" id="GO:0070819">
    <property type="term" value="F:menaquinone-dependent protoporphyrinogen oxidase activity"/>
    <property type="evidence" value="ECO:0007669"/>
    <property type="project" value="TreeGrafter"/>
</dbReference>
<dbReference type="Gene3D" id="3.40.50.360">
    <property type="match status" value="1"/>
</dbReference>
<dbReference type="EMBL" id="MU839829">
    <property type="protein sequence ID" value="KAK1758588.1"/>
    <property type="molecule type" value="Genomic_DNA"/>
</dbReference>
<dbReference type="Proteomes" id="UP001239445">
    <property type="component" value="Unassembled WGS sequence"/>
</dbReference>
<accession>A0AAJ0BHW0</accession>
<dbReference type="SUPFAM" id="SSF52218">
    <property type="entry name" value="Flavoproteins"/>
    <property type="match status" value="1"/>
</dbReference>
<organism evidence="2 3">
    <name type="scientific">Echria macrotheca</name>
    <dbReference type="NCBI Taxonomy" id="438768"/>
    <lineage>
        <taxon>Eukaryota</taxon>
        <taxon>Fungi</taxon>
        <taxon>Dikarya</taxon>
        <taxon>Ascomycota</taxon>
        <taxon>Pezizomycotina</taxon>
        <taxon>Sordariomycetes</taxon>
        <taxon>Sordariomycetidae</taxon>
        <taxon>Sordariales</taxon>
        <taxon>Schizotheciaceae</taxon>
        <taxon>Echria</taxon>
    </lineage>
</organism>
<name>A0AAJ0BHW0_9PEZI</name>
<sequence>MSILIAIATAHNTTRDIAQRIATRLGTFHPTLNKKIDVLDVASVPPSSLPTYDAIIVGSAVHMQRWLSPARSFIHQNRQVLAAANKPTAVWAFSVGVPETAEHAAKEAAKIEGEIKRDVPGLRGHVLFKGRIEREHLPWPVRVYFRWFPGTAEFGDFVEWERVDEWADVVGREVMNGGGGDGGKPAEE</sequence>
<keyword evidence="3" id="KW-1185">Reference proteome</keyword>
<evidence type="ECO:0000259" key="1">
    <source>
        <dbReference type="Pfam" id="PF12724"/>
    </source>
</evidence>
<dbReference type="GO" id="GO:0010181">
    <property type="term" value="F:FMN binding"/>
    <property type="evidence" value="ECO:0007669"/>
    <property type="project" value="TreeGrafter"/>
</dbReference>
<dbReference type="PANTHER" id="PTHR38030">
    <property type="entry name" value="PROTOPORPHYRINOGEN IX DEHYDROGENASE [MENAQUINONE]"/>
    <property type="match status" value="1"/>
</dbReference>
<gene>
    <name evidence="2" type="ORF">QBC47DRAFT_411274</name>
</gene>
<protein>
    <submittedName>
        <fullName evidence="2">Flavodoxin domain-containing protein</fullName>
    </submittedName>
</protein>
<proteinExistence type="predicted"/>
<dbReference type="InterPro" id="IPR029039">
    <property type="entry name" value="Flavoprotein-like_sf"/>
</dbReference>